<dbReference type="InterPro" id="IPR003307">
    <property type="entry name" value="W2_domain"/>
</dbReference>
<dbReference type="EMBL" id="RBNJ01009433">
    <property type="protein sequence ID" value="RUS26895.1"/>
    <property type="molecule type" value="Genomic_DNA"/>
</dbReference>
<feature type="region of interest" description="Disordered" evidence="1">
    <location>
        <begin position="622"/>
        <end position="686"/>
    </location>
</feature>
<feature type="compositionally biased region" description="Basic and acidic residues" evidence="1">
    <location>
        <begin position="360"/>
        <end position="374"/>
    </location>
</feature>
<reference evidence="3 4" key="1">
    <citation type="journal article" date="2018" name="New Phytol.">
        <title>Phylogenomics of Endogonaceae and evolution of mycorrhizas within Mucoromycota.</title>
        <authorList>
            <person name="Chang Y."/>
            <person name="Desiro A."/>
            <person name="Na H."/>
            <person name="Sandor L."/>
            <person name="Lipzen A."/>
            <person name="Clum A."/>
            <person name="Barry K."/>
            <person name="Grigoriev I.V."/>
            <person name="Martin F.M."/>
            <person name="Stajich J.E."/>
            <person name="Smith M.E."/>
            <person name="Bonito G."/>
            <person name="Spatafora J.W."/>
        </authorList>
    </citation>
    <scope>NUCLEOTIDE SEQUENCE [LARGE SCALE GENOMIC DNA]</scope>
    <source>
        <strain evidence="3 4">AD002</strain>
    </source>
</reference>
<dbReference type="Proteomes" id="UP000274822">
    <property type="component" value="Unassembled WGS sequence"/>
</dbReference>
<feature type="region of interest" description="Disordered" evidence="1">
    <location>
        <begin position="148"/>
        <end position="245"/>
    </location>
</feature>
<feature type="region of interest" description="Disordered" evidence="1">
    <location>
        <begin position="343"/>
        <end position="405"/>
    </location>
</feature>
<dbReference type="PROSITE" id="PS51363">
    <property type="entry name" value="W2"/>
    <property type="match status" value="1"/>
</dbReference>
<dbReference type="GO" id="GO:0005851">
    <property type="term" value="C:eukaryotic translation initiation factor 2B complex"/>
    <property type="evidence" value="ECO:0007669"/>
    <property type="project" value="TreeGrafter"/>
</dbReference>
<dbReference type="SUPFAM" id="SSF48371">
    <property type="entry name" value="ARM repeat"/>
    <property type="match status" value="1"/>
</dbReference>
<evidence type="ECO:0000259" key="2">
    <source>
        <dbReference type="PROSITE" id="PS51363"/>
    </source>
</evidence>
<feature type="compositionally biased region" description="Acidic residues" evidence="1">
    <location>
        <begin position="350"/>
        <end position="359"/>
    </location>
</feature>
<comment type="caution">
    <text evidence="3">The sequence shown here is derived from an EMBL/GenBank/DDBJ whole genome shotgun (WGS) entry which is preliminary data.</text>
</comment>
<evidence type="ECO:0000256" key="1">
    <source>
        <dbReference type="SAM" id="MobiDB-lite"/>
    </source>
</evidence>
<proteinExistence type="predicted"/>
<feature type="compositionally biased region" description="Basic and acidic residues" evidence="1">
    <location>
        <begin position="669"/>
        <end position="679"/>
    </location>
</feature>
<dbReference type="PANTHER" id="PTHR45887">
    <property type="entry name" value="TRANSLATION INITIATION FACTOR EIF-2B SUBUNIT EPSILON"/>
    <property type="match status" value="1"/>
</dbReference>
<feature type="compositionally biased region" description="Acidic residues" evidence="1">
    <location>
        <begin position="389"/>
        <end position="403"/>
    </location>
</feature>
<dbReference type="GO" id="GO:0005085">
    <property type="term" value="F:guanyl-nucleotide exchange factor activity"/>
    <property type="evidence" value="ECO:0007669"/>
    <property type="project" value="TreeGrafter"/>
</dbReference>
<dbReference type="GO" id="GO:0031369">
    <property type="term" value="F:translation initiation factor binding"/>
    <property type="evidence" value="ECO:0007669"/>
    <property type="project" value="TreeGrafter"/>
</dbReference>
<gene>
    <name evidence="3" type="ORF">BC938DRAFT_483977</name>
</gene>
<feature type="domain" description="W2" evidence="2">
    <location>
        <begin position="397"/>
        <end position="632"/>
    </location>
</feature>
<feature type="compositionally biased region" description="Low complexity" evidence="1">
    <location>
        <begin position="192"/>
        <end position="212"/>
    </location>
</feature>
<keyword evidence="4" id="KW-1185">Reference proteome</keyword>
<sequence length="722" mass="79973">MEASTMPCYSATNEFPHVYASMLSNRRQHNTVTPNNTQYRPHIAPAPTPSHSAPVMSSSRFERIPSYGTLLYDGHPMAFQSPFFAQPLPPYLTSMVIMPMSCWPIANKNFQVAASGKPHTLFHDQSAWKEAIMAEYARMTLQQSQLLDEAAQRKHRNSSAVTTSTTTTPAGRNAKDKDAATQPATALTHDNIPSPSVSTSSSVDSTPISSRSASPVRRGHHDEPKPSPSTSSSSVVPATGSTSALHRELRRLRTENANLSAQLRITRADLKAERETRLLDHKCHEKYMEEIDKQNELLQEKDDEIRRLKELLVEAQRAASDIPVTSAATKRRNGFWGDHDVVSAESASASEEESGDTGVDDSKEGEANRFERGGVEVITHRAPIGYASGEDDADGEDEEEEEGEKSFTVDFAALATSHLKQALVSGLNSASTNLCLDDLVMKYEPSTDDVVRVLAEAFVDWAVDKVSSLSSTSTPIAKQPHRMDPATAALQESVARYWRVVMQNFVHSEDDMQCLLTGLEARVGALVREGKPGVDEFARQYQRVLVLLYKYDVIEGDAVVEWWHRKPPPHPLAPIEEGRGGFSGACHWRRTVEQQAPRQAAPAQQQHGADLRHVSRRFVEWVQRDSNTSDEDEEASEEGGDEEEEDDEQEVEEGSDIAECVDSEEDDVEDKKVDGSDARDEGDEGVCPCRFEEEDECVCTTGEEEGAEEAVRREKKSVRFAM</sequence>
<accession>A0A433QAU9</accession>
<dbReference type="AlphaFoldDB" id="A0A433QAU9"/>
<evidence type="ECO:0000313" key="4">
    <source>
        <dbReference type="Proteomes" id="UP000274822"/>
    </source>
</evidence>
<feature type="compositionally biased region" description="Acidic residues" evidence="1">
    <location>
        <begin position="628"/>
        <end position="668"/>
    </location>
</feature>
<dbReference type="PANTHER" id="PTHR45887:SF1">
    <property type="entry name" value="TRANSLATION INITIATION FACTOR EIF-2B SUBUNIT EPSILON"/>
    <property type="match status" value="1"/>
</dbReference>
<organism evidence="3 4">
    <name type="scientific">Jimgerdemannia flammicorona</name>
    <dbReference type="NCBI Taxonomy" id="994334"/>
    <lineage>
        <taxon>Eukaryota</taxon>
        <taxon>Fungi</taxon>
        <taxon>Fungi incertae sedis</taxon>
        <taxon>Mucoromycota</taxon>
        <taxon>Mucoromycotina</taxon>
        <taxon>Endogonomycetes</taxon>
        <taxon>Endogonales</taxon>
        <taxon>Endogonaceae</taxon>
        <taxon>Jimgerdemannia</taxon>
    </lineage>
</organism>
<name>A0A433QAU9_9FUNG</name>
<dbReference type="GO" id="GO:0003743">
    <property type="term" value="F:translation initiation factor activity"/>
    <property type="evidence" value="ECO:0007669"/>
    <property type="project" value="TreeGrafter"/>
</dbReference>
<evidence type="ECO:0000313" key="3">
    <source>
        <dbReference type="EMBL" id="RUS26895.1"/>
    </source>
</evidence>
<dbReference type="InterPro" id="IPR051956">
    <property type="entry name" value="eIF2B_epsilon"/>
</dbReference>
<dbReference type="Gene3D" id="1.25.40.180">
    <property type="match status" value="1"/>
</dbReference>
<dbReference type="InterPro" id="IPR016024">
    <property type="entry name" value="ARM-type_fold"/>
</dbReference>
<feature type="compositionally biased region" description="Low complexity" evidence="1">
    <location>
        <begin position="228"/>
        <end position="244"/>
    </location>
</feature>
<protein>
    <recommendedName>
        <fullName evidence="2">W2 domain-containing protein</fullName>
    </recommendedName>
</protein>